<dbReference type="Pfam" id="PF18029">
    <property type="entry name" value="Glyoxalase_6"/>
    <property type="match status" value="1"/>
</dbReference>
<reference evidence="2 3" key="1">
    <citation type="submission" date="2021-03" db="EMBL/GenBank/DDBJ databases">
        <title>Lysobacter sp. nov. isolated from soil of gangwondo yeongwol, south Korea.</title>
        <authorList>
            <person name="Kim K.R."/>
            <person name="Kim K.H."/>
            <person name="Jeon C.O."/>
        </authorList>
    </citation>
    <scope>NUCLEOTIDE SEQUENCE [LARGE SCALE GENOMIC DNA]</scope>
    <source>
        <strain evidence="2 3">R19</strain>
    </source>
</reference>
<feature type="domain" description="VOC" evidence="1">
    <location>
        <begin position="11"/>
        <end position="128"/>
    </location>
</feature>
<dbReference type="RefSeq" id="WP_200614127.1">
    <property type="nucleotide sequence ID" value="NZ_CP071518.1"/>
</dbReference>
<accession>A0A974XZ82</accession>
<dbReference type="Gene3D" id="3.10.180.10">
    <property type="entry name" value="2,3-Dihydroxybiphenyl 1,2-Dioxygenase, domain 1"/>
    <property type="match status" value="1"/>
</dbReference>
<dbReference type="AlphaFoldDB" id="A0A974XZ82"/>
<dbReference type="CDD" id="cd06587">
    <property type="entry name" value="VOC"/>
    <property type="match status" value="1"/>
</dbReference>
<dbReference type="SUPFAM" id="SSF54593">
    <property type="entry name" value="Glyoxalase/Bleomycin resistance protein/Dihydroxybiphenyl dioxygenase"/>
    <property type="match status" value="1"/>
</dbReference>
<dbReference type="Proteomes" id="UP000639274">
    <property type="component" value="Chromosome"/>
</dbReference>
<dbReference type="PANTHER" id="PTHR33993">
    <property type="entry name" value="GLYOXALASE-RELATED"/>
    <property type="match status" value="1"/>
</dbReference>
<dbReference type="InterPro" id="IPR037523">
    <property type="entry name" value="VOC_core"/>
</dbReference>
<proteinExistence type="predicted"/>
<dbReference type="InterPro" id="IPR041581">
    <property type="entry name" value="Glyoxalase_6"/>
</dbReference>
<dbReference type="PANTHER" id="PTHR33993:SF5">
    <property type="entry name" value="GLYOXALASE"/>
    <property type="match status" value="1"/>
</dbReference>
<name>A0A974XZ82_9GAMM</name>
<keyword evidence="3" id="KW-1185">Reference proteome</keyword>
<organism evidence="2 3">
    <name type="scientific">Agrilutibacter solisilvae</name>
    <dbReference type="NCBI Taxonomy" id="2763317"/>
    <lineage>
        <taxon>Bacteria</taxon>
        <taxon>Pseudomonadati</taxon>
        <taxon>Pseudomonadota</taxon>
        <taxon>Gammaproteobacteria</taxon>
        <taxon>Lysobacterales</taxon>
        <taxon>Lysobacteraceae</taxon>
        <taxon>Agrilutibacter</taxon>
    </lineage>
</organism>
<evidence type="ECO:0000259" key="1">
    <source>
        <dbReference type="PROSITE" id="PS51819"/>
    </source>
</evidence>
<dbReference type="KEGG" id="lsf:I8J32_000595"/>
<protein>
    <submittedName>
        <fullName evidence="2">VOC family protein</fullName>
    </submittedName>
</protein>
<evidence type="ECO:0000313" key="2">
    <source>
        <dbReference type="EMBL" id="QSX78492.1"/>
    </source>
</evidence>
<gene>
    <name evidence="2" type="ORF">I8J32_000595</name>
</gene>
<dbReference type="InterPro" id="IPR052164">
    <property type="entry name" value="Anthracycline_SecMetBiosynth"/>
</dbReference>
<dbReference type="InterPro" id="IPR029068">
    <property type="entry name" value="Glyas_Bleomycin-R_OHBP_Dase"/>
</dbReference>
<dbReference type="PROSITE" id="PS51819">
    <property type="entry name" value="VOC"/>
    <property type="match status" value="1"/>
</dbReference>
<sequence length="132" mass="14492">MSDSTKPRVHGLGGLFFKSPDPARLANWYSTHLGLPMESWGGAVLPWRRADTGGEACTVFSPFAGSTEYFAPSAREFMLNFRVDDLDATLAGLRAEGCQVLERFEESEQGRFGYVVDPDGTLIELWQPAAGM</sequence>
<evidence type="ECO:0000313" key="3">
    <source>
        <dbReference type="Proteomes" id="UP000639274"/>
    </source>
</evidence>
<dbReference type="EMBL" id="CP071518">
    <property type="protein sequence ID" value="QSX78492.1"/>
    <property type="molecule type" value="Genomic_DNA"/>
</dbReference>